<accession>D6RP83</accession>
<sequence>MRSKECMIRASWGLLGKDPKLSWVHESTTASIIRLCYRIKPSESRSQINIMINSHSPASIRSR</sequence>
<dbReference type="GeneID" id="9378126"/>
<dbReference type="KEGG" id="cci:CC1G_15069"/>
<name>D6RP83_COPC7</name>
<dbReference type="InParanoid" id="D6RP83"/>
<evidence type="ECO:0000313" key="1">
    <source>
        <dbReference type="EMBL" id="EFI27241.1"/>
    </source>
</evidence>
<dbReference type="EMBL" id="AACS02000008">
    <property type="protein sequence ID" value="EFI27241.1"/>
    <property type="molecule type" value="Genomic_DNA"/>
</dbReference>
<dbReference type="RefSeq" id="XP_002910735.1">
    <property type="nucleotide sequence ID" value="XM_002910689.1"/>
</dbReference>
<dbReference type="HOGENOM" id="CLU_2885685_0_0_1"/>
<organism evidence="1 2">
    <name type="scientific">Coprinopsis cinerea (strain Okayama-7 / 130 / ATCC MYA-4618 / FGSC 9003)</name>
    <name type="common">Inky cap fungus</name>
    <name type="synonym">Hormographiella aspergillata</name>
    <dbReference type="NCBI Taxonomy" id="240176"/>
    <lineage>
        <taxon>Eukaryota</taxon>
        <taxon>Fungi</taxon>
        <taxon>Dikarya</taxon>
        <taxon>Basidiomycota</taxon>
        <taxon>Agaricomycotina</taxon>
        <taxon>Agaricomycetes</taxon>
        <taxon>Agaricomycetidae</taxon>
        <taxon>Agaricales</taxon>
        <taxon>Agaricineae</taxon>
        <taxon>Psathyrellaceae</taxon>
        <taxon>Coprinopsis</taxon>
    </lineage>
</organism>
<keyword evidence="2" id="KW-1185">Reference proteome</keyword>
<dbReference type="AlphaFoldDB" id="D6RP83"/>
<comment type="caution">
    <text evidence="1">The sequence shown here is derived from an EMBL/GenBank/DDBJ whole genome shotgun (WGS) entry which is preliminary data.</text>
</comment>
<gene>
    <name evidence="1" type="ORF">CC1G_15069</name>
</gene>
<proteinExistence type="predicted"/>
<evidence type="ECO:0000313" key="2">
    <source>
        <dbReference type="Proteomes" id="UP000001861"/>
    </source>
</evidence>
<protein>
    <submittedName>
        <fullName evidence="1">Uncharacterized protein</fullName>
    </submittedName>
</protein>
<dbReference type="Proteomes" id="UP000001861">
    <property type="component" value="Unassembled WGS sequence"/>
</dbReference>
<reference evidence="1 2" key="1">
    <citation type="journal article" date="2010" name="Proc. Natl. Acad. Sci. U.S.A.">
        <title>Insights into evolution of multicellular fungi from the assembled chromosomes of the mushroom Coprinopsis cinerea (Coprinus cinereus).</title>
        <authorList>
            <person name="Stajich J.E."/>
            <person name="Wilke S.K."/>
            <person name="Ahren D."/>
            <person name="Au C.H."/>
            <person name="Birren B.W."/>
            <person name="Borodovsky M."/>
            <person name="Burns C."/>
            <person name="Canback B."/>
            <person name="Casselton L.A."/>
            <person name="Cheng C.K."/>
            <person name="Deng J."/>
            <person name="Dietrich F.S."/>
            <person name="Fargo D.C."/>
            <person name="Farman M.L."/>
            <person name="Gathman A.C."/>
            <person name="Goldberg J."/>
            <person name="Guigo R."/>
            <person name="Hoegger P.J."/>
            <person name="Hooker J.B."/>
            <person name="Huggins A."/>
            <person name="James T.Y."/>
            <person name="Kamada T."/>
            <person name="Kilaru S."/>
            <person name="Kodira C."/>
            <person name="Kues U."/>
            <person name="Kupfer D."/>
            <person name="Kwan H.S."/>
            <person name="Lomsadze A."/>
            <person name="Li W."/>
            <person name="Lilly W.W."/>
            <person name="Ma L.J."/>
            <person name="Mackey A.J."/>
            <person name="Manning G."/>
            <person name="Martin F."/>
            <person name="Muraguchi H."/>
            <person name="Natvig D.O."/>
            <person name="Palmerini H."/>
            <person name="Ramesh M.A."/>
            <person name="Rehmeyer C.J."/>
            <person name="Roe B.A."/>
            <person name="Shenoy N."/>
            <person name="Stanke M."/>
            <person name="Ter-Hovhannisyan V."/>
            <person name="Tunlid A."/>
            <person name="Velagapudi R."/>
            <person name="Vision T.J."/>
            <person name="Zeng Q."/>
            <person name="Zolan M.E."/>
            <person name="Pukkila P.J."/>
        </authorList>
    </citation>
    <scope>NUCLEOTIDE SEQUENCE [LARGE SCALE GENOMIC DNA]</scope>
    <source>
        <strain evidence="2">Okayama-7 / 130 / ATCC MYA-4618 / FGSC 9003</strain>
    </source>
</reference>
<dbReference type="VEuPathDB" id="FungiDB:CC1G_15069"/>